<dbReference type="AlphaFoldDB" id="A0A0F9QF51"/>
<comment type="caution">
    <text evidence="2">The sequence shown here is derived from an EMBL/GenBank/DDBJ whole genome shotgun (WGS) entry which is preliminary data.</text>
</comment>
<accession>A0A0F9QF51</accession>
<feature type="compositionally biased region" description="Acidic residues" evidence="1">
    <location>
        <begin position="154"/>
        <end position="167"/>
    </location>
</feature>
<protein>
    <submittedName>
        <fullName evidence="2">Uncharacterized protein</fullName>
    </submittedName>
</protein>
<name>A0A0F9QF51_9ZZZZ</name>
<gene>
    <name evidence="2" type="ORF">LCGC14_1022740</name>
</gene>
<organism evidence="2">
    <name type="scientific">marine sediment metagenome</name>
    <dbReference type="NCBI Taxonomy" id="412755"/>
    <lineage>
        <taxon>unclassified sequences</taxon>
        <taxon>metagenomes</taxon>
        <taxon>ecological metagenomes</taxon>
    </lineage>
</organism>
<dbReference type="EMBL" id="LAZR01004097">
    <property type="protein sequence ID" value="KKN11821.1"/>
    <property type="molecule type" value="Genomic_DNA"/>
</dbReference>
<feature type="region of interest" description="Disordered" evidence="1">
    <location>
        <begin position="143"/>
        <end position="167"/>
    </location>
</feature>
<reference evidence="2" key="1">
    <citation type="journal article" date="2015" name="Nature">
        <title>Complex archaea that bridge the gap between prokaryotes and eukaryotes.</title>
        <authorList>
            <person name="Spang A."/>
            <person name="Saw J.H."/>
            <person name="Jorgensen S.L."/>
            <person name="Zaremba-Niedzwiedzka K."/>
            <person name="Martijn J."/>
            <person name="Lind A.E."/>
            <person name="van Eijk R."/>
            <person name="Schleper C."/>
            <person name="Guy L."/>
            <person name="Ettema T.J."/>
        </authorList>
    </citation>
    <scope>NUCLEOTIDE SEQUENCE</scope>
</reference>
<evidence type="ECO:0000313" key="2">
    <source>
        <dbReference type="EMBL" id="KKN11821.1"/>
    </source>
</evidence>
<evidence type="ECO:0000256" key="1">
    <source>
        <dbReference type="SAM" id="MobiDB-lite"/>
    </source>
</evidence>
<proteinExistence type="predicted"/>
<sequence length="180" mass="21097">MHDPERLRRYSQLFGRHGHTQSRAGYRVYQTYKTRLATVTSAEKTALSEFVRDVNDVLEGSMDATYFGRKWQLPIESSEDLQLWIDERKQEAEALYSLMTPEQRAEIDAMVIDVLLADTNLSEDLIRMAENLIDKGDIPQKTEVPDAFMHGWDDEGDKDDETDEDDEDKWCRWQNLLWAY</sequence>